<dbReference type="AlphaFoldDB" id="A0A2P2K3F0"/>
<organism evidence="1">
    <name type="scientific">Rhizophora mucronata</name>
    <name type="common">Asiatic mangrove</name>
    <dbReference type="NCBI Taxonomy" id="61149"/>
    <lineage>
        <taxon>Eukaryota</taxon>
        <taxon>Viridiplantae</taxon>
        <taxon>Streptophyta</taxon>
        <taxon>Embryophyta</taxon>
        <taxon>Tracheophyta</taxon>
        <taxon>Spermatophyta</taxon>
        <taxon>Magnoliopsida</taxon>
        <taxon>eudicotyledons</taxon>
        <taxon>Gunneridae</taxon>
        <taxon>Pentapetalae</taxon>
        <taxon>rosids</taxon>
        <taxon>fabids</taxon>
        <taxon>Malpighiales</taxon>
        <taxon>Rhizophoraceae</taxon>
        <taxon>Rhizophora</taxon>
    </lineage>
</organism>
<reference evidence="1" key="1">
    <citation type="submission" date="2018-02" db="EMBL/GenBank/DDBJ databases">
        <title>Rhizophora mucronata_Transcriptome.</title>
        <authorList>
            <person name="Meera S.P."/>
            <person name="Sreeshan A."/>
            <person name="Augustine A."/>
        </authorList>
    </citation>
    <scope>NUCLEOTIDE SEQUENCE</scope>
    <source>
        <tissue evidence="1">Leaf</tissue>
    </source>
</reference>
<proteinExistence type="predicted"/>
<evidence type="ECO:0000313" key="1">
    <source>
        <dbReference type="EMBL" id="MBX00199.1"/>
    </source>
</evidence>
<accession>A0A2P2K3F0</accession>
<name>A0A2P2K3F0_RHIMU</name>
<dbReference type="EMBL" id="GGEC01019715">
    <property type="protein sequence ID" value="MBX00199.1"/>
    <property type="molecule type" value="Transcribed_RNA"/>
</dbReference>
<sequence>MIILIIKVSRKMTFFLSFINQEEFVSNVLVLTFL</sequence>
<protein>
    <submittedName>
        <fullName evidence="1">Uncharacterized protein</fullName>
    </submittedName>
</protein>